<dbReference type="InterPro" id="IPR042115">
    <property type="entry name" value="PriA_3primeBD_sf"/>
</dbReference>
<dbReference type="PANTHER" id="PTHR30580:SF0">
    <property type="entry name" value="PRIMOSOMAL PROTEIN N"/>
    <property type="match status" value="1"/>
</dbReference>
<evidence type="ECO:0000256" key="1">
    <source>
        <dbReference type="ARBA" id="ARBA00022741"/>
    </source>
</evidence>
<dbReference type="AlphaFoldDB" id="A0A832DAL0"/>
<dbReference type="InterPro" id="IPR041222">
    <property type="entry name" value="PriA_3primeBD"/>
</dbReference>
<organism evidence="5">
    <name type="scientific">Sulfurihydrogenibium azorense</name>
    <dbReference type="NCBI Taxonomy" id="309806"/>
    <lineage>
        <taxon>Bacteria</taxon>
        <taxon>Pseudomonadati</taxon>
        <taxon>Aquificota</taxon>
        <taxon>Aquificia</taxon>
        <taxon>Aquificales</taxon>
        <taxon>Hydrogenothermaceae</taxon>
        <taxon>Sulfurihydrogenibium</taxon>
    </lineage>
</organism>
<dbReference type="GO" id="GO:0006270">
    <property type="term" value="P:DNA replication initiation"/>
    <property type="evidence" value="ECO:0007669"/>
    <property type="project" value="TreeGrafter"/>
</dbReference>
<reference evidence="5" key="1">
    <citation type="journal article" date="2020" name="mSystems">
        <title>Genome- and Community-Level Interaction Insights into Carbon Utilization and Element Cycling Functions of Hydrothermarchaeota in Hydrothermal Sediment.</title>
        <authorList>
            <person name="Zhou Z."/>
            <person name="Liu Y."/>
            <person name="Xu W."/>
            <person name="Pan J."/>
            <person name="Luo Z.H."/>
            <person name="Li M."/>
        </authorList>
    </citation>
    <scope>NUCLEOTIDE SEQUENCE [LARGE SCALE GENOMIC DNA]</scope>
    <source>
        <strain evidence="5">SpSt-1257</strain>
    </source>
</reference>
<keyword evidence="2" id="KW-0067">ATP-binding</keyword>
<feature type="non-terminal residue" evidence="5">
    <location>
        <position position="296"/>
    </location>
</feature>
<evidence type="ECO:0000313" key="5">
    <source>
        <dbReference type="EMBL" id="HEV09483.1"/>
    </source>
</evidence>
<dbReference type="InterPro" id="IPR027417">
    <property type="entry name" value="P-loop_NTPase"/>
</dbReference>
<dbReference type="Gene3D" id="3.40.50.300">
    <property type="entry name" value="P-loop containing nucleotide triphosphate hydrolases"/>
    <property type="match status" value="1"/>
</dbReference>
<dbReference type="Gene3D" id="3.40.1440.60">
    <property type="entry name" value="PriA, 3(prime) DNA-binding domain"/>
    <property type="match status" value="1"/>
</dbReference>
<accession>A0A832DAL0</accession>
<dbReference type="GO" id="GO:0043138">
    <property type="term" value="F:3'-5' DNA helicase activity"/>
    <property type="evidence" value="ECO:0007669"/>
    <property type="project" value="TreeGrafter"/>
</dbReference>
<dbReference type="PANTHER" id="PTHR30580">
    <property type="entry name" value="PRIMOSOMAL PROTEIN N"/>
    <property type="match status" value="1"/>
</dbReference>
<evidence type="ECO:0000259" key="4">
    <source>
        <dbReference type="Pfam" id="PF17764"/>
    </source>
</evidence>
<evidence type="ECO:0000256" key="2">
    <source>
        <dbReference type="ARBA" id="ARBA00022840"/>
    </source>
</evidence>
<dbReference type="GO" id="GO:0006302">
    <property type="term" value="P:double-strand break repair"/>
    <property type="evidence" value="ECO:0007669"/>
    <property type="project" value="TreeGrafter"/>
</dbReference>
<dbReference type="EMBL" id="DSFC01000212">
    <property type="protein sequence ID" value="HEV09483.1"/>
    <property type="molecule type" value="Genomic_DNA"/>
</dbReference>
<gene>
    <name evidence="5" type="ORF">ENO34_03690</name>
</gene>
<protein>
    <recommendedName>
        <fullName evidence="4">Primosomal protein N' 3' DNA-binding domain-containing protein</fullName>
    </recommendedName>
</protein>
<dbReference type="Proteomes" id="UP000885621">
    <property type="component" value="Unassembled WGS sequence"/>
</dbReference>
<feature type="domain" description="Primosomal protein N' 3' DNA-binding" evidence="4">
    <location>
        <begin position="7"/>
        <end position="101"/>
    </location>
</feature>
<keyword evidence="3" id="KW-0238">DNA-binding</keyword>
<dbReference type="Pfam" id="PF17764">
    <property type="entry name" value="PriA_3primeBD"/>
    <property type="match status" value="1"/>
</dbReference>
<name>A0A832DAL0_9AQUI</name>
<comment type="caution">
    <text evidence="5">The sequence shown here is derived from an EMBL/GenBank/DDBJ whole genome shotgun (WGS) entry which is preliminary data.</text>
</comment>
<keyword evidence="1" id="KW-0547">Nucleotide-binding</keyword>
<sequence>MEELFVEVAVPVALYDTFIYKIPSNLNQNDVVGRKVKVPFKSTKHYGIIIDIKTPENFKYQIKNVFSVEEKVFTEKEIKILKKLSEFYISPIGLTVDYFVPDKIREKNIKDPFLGKVFYLKKDVKLKNLTDKQLKLIDLFLESDYLSYEEIKEQGFDKKTLNSLIKKGYLEVKDGFPVLKDYSYVYQEIQTYDKPYNSLENKIYLFDEFYPEKRLNYYINLAKKLKGKGIHIILPSVELCNIYYTEFSKFFKDVYLYHDQLNVKEQWNVWKNAMEESGILIGTVSSILLPLKDLKI</sequence>
<dbReference type="SUPFAM" id="SSF52540">
    <property type="entry name" value="P-loop containing nucleoside triphosphate hydrolases"/>
    <property type="match status" value="1"/>
</dbReference>
<dbReference type="GO" id="GO:0003677">
    <property type="term" value="F:DNA binding"/>
    <property type="evidence" value="ECO:0007669"/>
    <property type="project" value="UniProtKB-KW"/>
</dbReference>
<dbReference type="GO" id="GO:0005524">
    <property type="term" value="F:ATP binding"/>
    <property type="evidence" value="ECO:0007669"/>
    <property type="project" value="UniProtKB-KW"/>
</dbReference>
<evidence type="ECO:0000256" key="3">
    <source>
        <dbReference type="ARBA" id="ARBA00023125"/>
    </source>
</evidence>
<proteinExistence type="predicted"/>
<dbReference type="GO" id="GO:0006310">
    <property type="term" value="P:DNA recombination"/>
    <property type="evidence" value="ECO:0007669"/>
    <property type="project" value="TreeGrafter"/>
</dbReference>